<name>A0ABY3YQL7_9FLAO</name>
<dbReference type="PROSITE" id="PS51257">
    <property type="entry name" value="PROKAR_LIPOPROTEIN"/>
    <property type="match status" value="1"/>
</dbReference>
<protein>
    <recommendedName>
        <fullName evidence="4">Lipocalin-like domain-containing protein</fullName>
    </recommendedName>
</protein>
<sequence length="260" mass="28137">MRKIKRKTMLWRNNKSFFCAFMALTLTMSSCSSDDGNDQNIEITEETAANAIIMAASPEAGGVLAYTMEGISILEGNATAGKAEAPAKSAAYECGVTYDEAFTHNEVSEDISVSMNYTWTWMLHCDEMHMPLSAELGLNGQANIKAPNLDAATSMEADMTISGLEENSDSYSIDANHTVEGAYEFTAEENTYKFTSVISFSSQELIVLKENHGITSGTTTITFAGAGNGGKYSFSGTLEYHGDQTATLTMKSGNKYPLSW</sequence>
<feature type="chain" id="PRO_5046564583" description="Lipocalin-like domain-containing protein" evidence="1">
    <location>
        <begin position="34"/>
        <end position="260"/>
    </location>
</feature>
<dbReference type="Proteomes" id="UP000829476">
    <property type="component" value="Chromosome"/>
</dbReference>
<gene>
    <name evidence="2" type="ORF">MQE36_05430</name>
</gene>
<keyword evidence="1" id="KW-0732">Signal</keyword>
<evidence type="ECO:0008006" key="4">
    <source>
        <dbReference type="Google" id="ProtNLM"/>
    </source>
</evidence>
<dbReference type="EMBL" id="CP094326">
    <property type="protein sequence ID" value="UNY99786.1"/>
    <property type="molecule type" value="Genomic_DNA"/>
</dbReference>
<feature type="signal peptide" evidence="1">
    <location>
        <begin position="1"/>
        <end position="33"/>
    </location>
</feature>
<evidence type="ECO:0000313" key="2">
    <source>
        <dbReference type="EMBL" id="UNY99786.1"/>
    </source>
</evidence>
<evidence type="ECO:0000256" key="1">
    <source>
        <dbReference type="SAM" id="SignalP"/>
    </source>
</evidence>
<keyword evidence="3" id="KW-1185">Reference proteome</keyword>
<dbReference type="RefSeq" id="WP_242938158.1">
    <property type="nucleotide sequence ID" value="NZ_CP094326.1"/>
</dbReference>
<proteinExistence type="predicted"/>
<evidence type="ECO:0000313" key="3">
    <source>
        <dbReference type="Proteomes" id="UP000829476"/>
    </source>
</evidence>
<reference evidence="2 3" key="1">
    <citation type="journal article" date="2018" name="Int. J. Syst. Evol. Microbiol.">
        <title>Zhouia spongiae sp. nov., isolated from a marine sponge.</title>
        <authorList>
            <person name="Zhuang L."/>
            <person name="Lin B."/>
            <person name="Qin F."/>
            <person name="Luo L."/>
        </authorList>
    </citation>
    <scope>NUCLEOTIDE SEQUENCE [LARGE SCALE GENOMIC DNA]</scope>
    <source>
        <strain evidence="2 3">HN-Y44</strain>
    </source>
</reference>
<accession>A0ABY3YQL7</accession>
<organism evidence="2 3">
    <name type="scientific">Zhouia spongiae</name>
    <dbReference type="NCBI Taxonomy" id="2202721"/>
    <lineage>
        <taxon>Bacteria</taxon>
        <taxon>Pseudomonadati</taxon>
        <taxon>Bacteroidota</taxon>
        <taxon>Flavobacteriia</taxon>
        <taxon>Flavobacteriales</taxon>
        <taxon>Flavobacteriaceae</taxon>
        <taxon>Zhouia</taxon>
    </lineage>
</organism>